<accession>A0A172Y4W0</accession>
<proteinExistence type="predicted"/>
<keyword evidence="3" id="KW-1185">Reference proteome</keyword>
<dbReference type="Proteomes" id="UP000077603">
    <property type="component" value="Chromosome"/>
</dbReference>
<organism evidence="2 3">
    <name type="scientific">Brevundimonas naejangsanensis</name>
    <dbReference type="NCBI Taxonomy" id="588932"/>
    <lineage>
        <taxon>Bacteria</taxon>
        <taxon>Pseudomonadati</taxon>
        <taxon>Pseudomonadota</taxon>
        <taxon>Alphaproteobacteria</taxon>
        <taxon>Caulobacterales</taxon>
        <taxon>Caulobacteraceae</taxon>
        <taxon>Brevundimonas</taxon>
    </lineage>
</organism>
<evidence type="ECO:0000256" key="1">
    <source>
        <dbReference type="SAM" id="MobiDB-lite"/>
    </source>
</evidence>
<evidence type="ECO:0008006" key="4">
    <source>
        <dbReference type="Google" id="ProtNLM"/>
    </source>
</evidence>
<dbReference type="eggNOG" id="COG5622">
    <property type="taxonomic scope" value="Bacteria"/>
</dbReference>
<sequence>MPHKVFPLHILADASHARLVVHRSEHPFRIETAEALDHVSALAARRAEIRSHPPGSVHESAQPGRHRVGPEDRIRQEKAAFMDEVADEAVRLAARHATDKVVIVAPPRLAPVLRKAIGDRLVVSAELHRDLIKVADRDLGAWLSPEMLRPDD</sequence>
<evidence type="ECO:0000313" key="2">
    <source>
        <dbReference type="EMBL" id="ANF54257.1"/>
    </source>
</evidence>
<dbReference type="STRING" id="588932.DA69_05585"/>
<dbReference type="KEGG" id="bne:DA69_05585"/>
<dbReference type="InterPro" id="IPR019291">
    <property type="entry name" value="Host_attachment_protein"/>
</dbReference>
<feature type="region of interest" description="Disordered" evidence="1">
    <location>
        <begin position="51"/>
        <end position="71"/>
    </location>
</feature>
<evidence type="ECO:0000313" key="3">
    <source>
        <dbReference type="Proteomes" id="UP000077603"/>
    </source>
</evidence>
<dbReference type="EMBL" id="CP015614">
    <property type="protein sequence ID" value="ANF54257.1"/>
    <property type="molecule type" value="Genomic_DNA"/>
</dbReference>
<dbReference type="Pfam" id="PF10116">
    <property type="entry name" value="Host_attach"/>
    <property type="match status" value="1"/>
</dbReference>
<protein>
    <recommendedName>
        <fullName evidence="4">Host attachment protein</fullName>
    </recommendedName>
</protein>
<reference evidence="2 3" key="1">
    <citation type="journal article" date="2014" name="Genome Announc.">
        <title>Genome Sequence of a Promising Hydrogen-Producing Facultative Anaerobic Bacterium, Brevundimonas naejangsanensis Strain B1.</title>
        <authorList>
            <person name="Su H."/>
            <person name="Zhang T."/>
            <person name="Bao M."/>
            <person name="Jiang Y."/>
            <person name="Wang Y."/>
            <person name="Tan T."/>
        </authorList>
    </citation>
    <scope>NUCLEOTIDE SEQUENCE [LARGE SCALE GENOMIC DNA]</scope>
    <source>
        <strain evidence="2 3">B1</strain>
    </source>
</reference>
<gene>
    <name evidence="2" type="ORF">DA69_05585</name>
</gene>
<dbReference type="RefSeq" id="WP_025977050.1">
    <property type="nucleotide sequence ID" value="NZ_CP015614.1"/>
</dbReference>
<dbReference type="AlphaFoldDB" id="A0A172Y4W0"/>
<name>A0A172Y4W0_9CAUL</name>